<proteinExistence type="predicted"/>
<dbReference type="Pfam" id="PF00561">
    <property type="entry name" value="Abhydrolase_1"/>
    <property type="match status" value="1"/>
</dbReference>
<dbReference type="Gene3D" id="3.40.50.1820">
    <property type="entry name" value="alpha/beta hydrolase"/>
    <property type="match status" value="1"/>
</dbReference>
<dbReference type="EMBL" id="SIJK02000014">
    <property type="protein sequence ID" value="MBP1466038.1"/>
    <property type="molecule type" value="Genomic_DNA"/>
</dbReference>
<feature type="domain" description="AB hydrolase-1" evidence="1">
    <location>
        <begin position="16"/>
        <end position="126"/>
    </location>
</feature>
<dbReference type="InterPro" id="IPR029058">
    <property type="entry name" value="AB_hydrolase_fold"/>
</dbReference>
<keyword evidence="3" id="KW-1185">Reference proteome</keyword>
<dbReference type="GO" id="GO:0016787">
    <property type="term" value="F:hydrolase activity"/>
    <property type="evidence" value="ECO:0007669"/>
    <property type="project" value="UniProtKB-KW"/>
</dbReference>
<gene>
    <name evidence="2" type="ORF">EYB53_010010</name>
</gene>
<dbReference type="InterPro" id="IPR000073">
    <property type="entry name" value="AB_hydrolase_1"/>
</dbReference>
<accession>A0ABS4D9C5</accession>
<reference evidence="2 3" key="1">
    <citation type="submission" date="2021-03" db="EMBL/GenBank/DDBJ databases">
        <authorList>
            <person name="Grouzdev D.S."/>
        </authorList>
    </citation>
    <scope>NUCLEOTIDE SEQUENCE [LARGE SCALE GENOMIC DNA]</scope>
    <source>
        <strain evidence="2 3">M50-1</strain>
    </source>
</reference>
<evidence type="ECO:0000259" key="1">
    <source>
        <dbReference type="Pfam" id="PF00561"/>
    </source>
</evidence>
<sequence length="276" mass="29743">MRAVELHYQAHAGGEPTLLLMHGLTANCRCFDVVAAHLAPTFGVIAPDLRGRGASPKPDEGYCMADHAADILALLDQLGIERSIIGGHSFGGLLSLYLAANYPERVAAVILIDAAISAASERTRELIRPALARLERSYPSFEAFLDLIRAAPYYDGWIWDPAVESYYQADVATEADGSVHPRARPAHIAAAADGVIAEPWREHLAQVSCPVLMLHATGSYGPLGAPPIFSQEQADETRSLLSNCTYIHVPGNHQTMLYGTGAEALGAAISRWIFEM</sequence>
<dbReference type="Proteomes" id="UP001193081">
    <property type="component" value="Unassembled WGS sequence"/>
</dbReference>
<organism evidence="2 3">
    <name type="scientific">Candidatus Chloroploca mongolica</name>
    <dbReference type="NCBI Taxonomy" id="2528176"/>
    <lineage>
        <taxon>Bacteria</taxon>
        <taxon>Bacillati</taxon>
        <taxon>Chloroflexota</taxon>
        <taxon>Chloroflexia</taxon>
        <taxon>Chloroflexales</taxon>
        <taxon>Chloroflexineae</taxon>
        <taxon>Oscillochloridaceae</taxon>
        <taxon>Candidatus Chloroploca</taxon>
    </lineage>
</organism>
<keyword evidence="2" id="KW-0378">Hydrolase</keyword>
<comment type="caution">
    <text evidence="2">The sequence shown here is derived from an EMBL/GenBank/DDBJ whole genome shotgun (WGS) entry which is preliminary data.</text>
</comment>
<evidence type="ECO:0000313" key="2">
    <source>
        <dbReference type="EMBL" id="MBP1466038.1"/>
    </source>
</evidence>
<protein>
    <submittedName>
        <fullName evidence="2">Alpha/beta hydrolase</fullName>
    </submittedName>
</protein>
<evidence type="ECO:0000313" key="3">
    <source>
        <dbReference type="Proteomes" id="UP001193081"/>
    </source>
</evidence>
<dbReference type="InterPro" id="IPR050266">
    <property type="entry name" value="AB_hydrolase_sf"/>
</dbReference>
<dbReference type="PRINTS" id="PR00111">
    <property type="entry name" value="ABHYDROLASE"/>
</dbReference>
<dbReference type="PANTHER" id="PTHR43798">
    <property type="entry name" value="MONOACYLGLYCEROL LIPASE"/>
    <property type="match status" value="1"/>
</dbReference>
<dbReference type="SUPFAM" id="SSF53474">
    <property type="entry name" value="alpha/beta-Hydrolases"/>
    <property type="match status" value="1"/>
</dbReference>
<name>A0ABS4D9C5_9CHLR</name>
<dbReference type="PANTHER" id="PTHR43798:SF33">
    <property type="entry name" value="HYDROLASE, PUTATIVE (AFU_ORTHOLOGUE AFUA_2G14860)-RELATED"/>
    <property type="match status" value="1"/>
</dbReference>
<dbReference type="RefSeq" id="WP_135478053.1">
    <property type="nucleotide sequence ID" value="NZ_SIJK02000014.1"/>
</dbReference>